<dbReference type="PROSITE" id="PS50110">
    <property type="entry name" value="RESPONSE_REGULATORY"/>
    <property type="match status" value="1"/>
</dbReference>
<feature type="modified residue" description="4-aspartylphosphate" evidence="1">
    <location>
        <position position="65"/>
    </location>
</feature>
<keyword evidence="1" id="KW-0597">Phosphoprotein</keyword>
<evidence type="ECO:0000313" key="4">
    <source>
        <dbReference type="Proteomes" id="UP001501153"/>
    </source>
</evidence>
<organism evidence="3 4">
    <name type="scientific">Hymenobacter saemangeumensis</name>
    <dbReference type="NCBI Taxonomy" id="1084522"/>
    <lineage>
        <taxon>Bacteria</taxon>
        <taxon>Pseudomonadati</taxon>
        <taxon>Bacteroidota</taxon>
        <taxon>Cytophagia</taxon>
        <taxon>Cytophagales</taxon>
        <taxon>Hymenobacteraceae</taxon>
        <taxon>Hymenobacter</taxon>
    </lineage>
</organism>
<proteinExistence type="predicted"/>
<sequence length="142" mass="15735">MPKLPKVLLVDDDPTTLFLNTRLLQRLRVAEQVLVARNGSEALQTLQHLCPQPDEDAAPLLVLLDVHMPVMSGLAFLENYRQLPQARQCAAAIVVLTTSEHAHDLQRIQQLGVAADVLTKPLTRLQVESVLQRHFQPSSPPG</sequence>
<dbReference type="InterPro" id="IPR052893">
    <property type="entry name" value="TCS_response_regulator"/>
</dbReference>
<dbReference type="EMBL" id="BAABGZ010000059">
    <property type="protein sequence ID" value="GAA4361395.1"/>
    <property type="molecule type" value="Genomic_DNA"/>
</dbReference>
<gene>
    <name evidence="3" type="ORF">GCM10023185_28470</name>
</gene>
<protein>
    <recommendedName>
        <fullName evidence="2">Response regulatory domain-containing protein</fullName>
    </recommendedName>
</protein>
<evidence type="ECO:0000256" key="1">
    <source>
        <dbReference type="PROSITE-ProRule" id="PRU00169"/>
    </source>
</evidence>
<dbReference type="SMART" id="SM00448">
    <property type="entry name" value="REC"/>
    <property type="match status" value="1"/>
</dbReference>
<keyword evidence="4" id="KW-1185">Reference proteome</keyword>
<accession>A0ABP8IL26</accession>
<dbReference type="PANTHER" id="PTHR44520:SF2">
    <property type="entry name" value="RESPONSE REGULATOR RCP1"/>
    <property type="match status" value="1"/>
</dbReference>
<reference evidence="4" key="1">
    <citation type="journal article" date="2019" name="Int. J. Syst. Evol. Microbiol.">
        <title>The Global Catalogue of Microorganisms (GCM) 10K type strain sequencing project: providing services to taxonomists for standard genome sequencing and annotation.</title>
        <authorList>
            <consortium name="The Broad Institute Genomics Platform"/>
            <consortium name="The Broad Institute Genome Sequencing Center for Infectious Disease"/>
            <person name="Wu L."/>
            <person name="Ma J."/>
        </authorList>
    </citation>
    <scope>NUCLEOTIDE SEQUENCE [LARGE SCALE GENOMIC DNA]</scope>
    <source>
        <strain evidence="4">JCM 17923</strain>
    </source>
</reference>
<comment type="caution">
    <text evidence="3">The sequence shown here is derived from an EMBL/GenBank/DDBJ whole genome shotgun (WGS) entry which is preliminary data.</text>
</comment>
<evidence type="ECO:0000313" key="3">
    <source>
        <dbReference type="EMBL" id="GAA4361395.1"/>
    </source>
</evidence>
<dbReference type="SUPFAM" id="SSF52172">
    <property type="entry name" value="CheY-like"/>
    <property type="match status" value="1"/>
</dbReference>
<dbReference type="PANTHER" id="PTHR44520">
    <property type="entry name" value="RESPONSE REGULATOR RCP1-RELATED"/>
    <property type="match status" value="1"/>
</dbReference>
<dbReference type="Gene3D" id="3.40.50.2300">
    <property type="match status" value="1"/>
</dbReference>
<dbReference type="Proteomes" id="UP001501153">
    <property type="component" value="Unassembled WGS sequence"/>
</dbReference>
<dbReference type="Pfam" id="PF00072">
    <property type="entry name" value="Response_reg"/>
    <property type="match status" value="1"/>
</dbReference>
<dbReference type="InterPro" id="IPR001789">
    <property type="entry name" value="Sig_transdc_resp-reg_receiver"/>
</dbReference>
<name>A0ABP8IL26_9BACT</name>
<dbReference type="RefSeq" id="WP_345236750.1">
    <property type="nucleotide sequence ID" value="NZ_BAABGZ010000059.1"/>
</dbReference>
<dbReference type="InterPro" id="IPR011006">
    <property type="entry name" value="CheY-like_superfamily"/>
</dbReference>
<evidence type="ECO:0000259" key="2">
    <source>
        <dbReference type="PROSITE" id="PS50110"/>
    </source>
</evidence>
<feature type="domain" description="Response regulatory" evidence="2">
    <location>
        <begin position="6"/>
        <end position="135"/>
    </location>
</feature>